<sequence length="452" mass="50118">MENSLLMRFLLNASDVAEKANFKEHRAALLSIADTISVAMASHSIDARVKNLKASLLEGTKAKGDAAIFGNKIEKADDITALAINSFASHSLELDNWLPLGMLHPSSSIVPAAILLAQKKDLSLEDVADGIIYGYQLSESLGRWLGRSYYKIWHTTSTIGGMSVAAMLSWMDENDDERIMNSLLLALTYSGGHMPLINKLVSIKPVSPMHASIIGYYSFKMNNAFKGLIREADGIESKICANLSNNCATVDETWDQESAVSRLGYKIFPACRNSHTTIQAAIKLSGKVDLNSIESIELEVFEEAAQVADIRSPTTLEEAMFSLSFLTVTALAKKWVGFKEIQEALSDNSLRELEKKVKIRVRDDYTAFFPEKHPITLKVKLKDGGTLEEYEEIPYGDPSHNISYEAIIEKLRSLSEYSGNKKILKFVNLILKENIDIKINELIEKISTADSE</sequence>
<dbReference type="EMBL" id="DTLS01000055">
    <property type="protein sequence ID" value="HGZ59977.1"/>
    <property type="molecule type" value="Genomic_DNA"/>
</dbReference>
<dbReference type="PANTHER" id="PTHR16943:SF8">
    <property type="entry name" value="2-METHYLCITRATE DEHYDRATASE"/>
    <property type="match status" value="1"/>
</dbReference>
<dbReference type="Pfam" id="PF03972">
    <property type="entry name" value="MmgE_PrpD_N"/>
    <property type="match status" value="1"/>
</dbReference>
<dbReference type="InterPro" id="IPR005656">
    <property type="entry name" value="MmgE_PrpD"/>
</dbReference>
<dbReference type="InterPro" id="IPR045336">
    <property type="entry name" value="MmgE_PrpD_N"/>
</dbReference>
<dbReference type="Pfam" id="PF19305">
    <property type="entry name" value="MmgE_PrpD_C"/>
    <property type="match status" value="1"/>
</dbReference>
<evidence type="ECO:0000259" key="2">
    <source>
        <dbReference type="Pfam" id="PF03972"/>
    </source>
</evidence>
<organism evidence="4">
    <name type="scientific">Fervidicoccus fontis</name>
    <dbReference type="NCBI Taxonomy" id="683846"/>
    <lineage>
        <taxon>Archaea</taxon>
        <taxon>Thermoproteota</taxon>
        <taxon>Thermoprotei</taxon>
        <taxon>Fervidicoccales</taxon>
        <taxon>Fervidicoccaceae</taxon>
        <taxon>Fervidicoccus</taxon>
    </lineage>
</organism>
<comment type="similarity">
    <text evidence="1">Belongs to the PrpD family.</text>
</comment>
<dbReference type="Gene3D" id="3.30.1330.120">
    <property type="entry name" value="2-methylcitrate dehydratase PrpD"/>
    <property type="match status" value="1"/>
</dbReference>
<feature type="domain" description="MmgE/PrpD N-terminal" evidence="2">
    <location>
        <begin position="27"/>
        <end position="194"/>
    </location>
</feature>
<gene>
    <name evidence="4" type="ORF">ENW83_02055</name>
</gene>
<feature type="domain" description="MmgE/PrpD C-terminal" evidence="3">
    <location>
        <begin position="268"/>
        <end position="420"/>
    </location>
</feature>
<reference evidence="4" key="1">
    <citation type="journal article" date="2020" name="mSystems">
        <title>Genome- and Community-Level Interaction Insights into Carbon Utilization and Element Cycling Functions of Hydrothermarchaeota in Hydrothermal Sediment.</title>
        <authorList>
            <person name="Zhou Z."/>
            <person name="Liu Y."/>
            <person name="Xu W."/>
            <person name="Pan J."/>
            <person name="Luo Z.H."/>
            <person name="Li M."/>
        </authorList>
    </citation>
    <scope>NUCLEOTIDE SEQUENCE [LARGE SCALE GENOMIC DNA]</scope>
    <source>
        <strain evidence="4">SpSt-885</strain>
    </source>
</reference>
<dbReference type="AlphaFoldDB" id="A0A7J3SKD7"/>
<evidence type="ECO:0000259" key="3">
    <source>
        <dbReference type="Pfam" id="PF19305"/>
    </source>
</evidence>
<dbReference type="PANTHER" id="PTHR16943">
    <property type="entry name" value="2-METHYLCITRATE DEHYDRATASE-RELATED"/>
    <property type="match status" value="1"/>
</dbReference>
<dbReference type="InterPro" id="IPR045337">
    <property type="entry name" value="MmgE_PrpD_C"/>
</dbReference>
<dbReference type="SUPFAM" id="SSF103378">
    <property type="entry name" value="2-methylcitrate dehydratase PrpD"/>
    <property type="match status" value="1"/>
</dbReference>
<dbReference type="InterPro" id="IPR042183">
    <property type="entry name" value="MmgE/PrpD_sf_1"/>
</dbReference>
<dbReference type="InterPro" id="IPR036148">
    <property type="entry name" value="MmgE/PrpD_sf"/>
</dbReference>
<dbReference type="InterPro" id="IPR042188">
    <property type="entry name" value="MmgE/PrpD_sf_2"/>
</dbReference>
<protein>
    <recommendedName>
        <fullName evidence="5">MmgE/PrpD family protein</fullName>
    </recommendedName>
</protein>
<evidence type="ECO:0008006" key="5">
    <source>
        <dbReference type="Google" id="ProtNLM"/>
    </source>
</evidence>
<dbReference type="Gene3D" id="1.10.4100.10">
    <property type="entry name" value="2-methylcitrate dehydratase PrpD"/>
    <property type="match status" value="1"/>
</dbReference>
<accession>A0A7J3SKD7</accession>
<evidence type="ECO:0000313" key="4">
    <source>
        <dbReference type="EMBL" id="HGZ59977.1"/>
    </source>
</evidence>
<name>A0A7J3SKD7_9CREN</name>
<proteinExistence type="inferred from homology"/>
<dbReference type="GO" id="GO:0016829">
    <property type="term" value="F:lyase activity"/>
    <property type="evidence" value="ECO:0007669"/>
    <property type="project" value="InterPro"/>
</dbReference>
<evidence type="ECO:0000256" key="1">
    <source>
        <dbReference type="ARBA" id="ARBA00006174"/>
    </source>
</evidence>
<comment type="caution">
    <text evidence="4">The sequence shown here is derived from an EMBL/GenBank/DDBJ whole genome shotgun (WGS) entry which is preliminary data.</text>
</comment>